<reference evidence="20" key="1">
    <citation type="journal article" date="2019" name="Int. J. Syst. Evol. Microbiol.">
        <title>The Global Catalogue of Microorganisms (GCM) 10K type strain sequencing project: providing services to taxonomists for standard genome sequencing and annotation.</title>
        <authorList>
            <consortium name="The Broad Institute Genomics Platform"/>
            <consortium name="The Broad Institute Genome Sequencing Center for Infectious Disease"/>
            <person name="Wu L."/>
            <person name="Ma J."/>
        </authorList>
    </citation>
    <scope>NUCLEOTIDE SEQUENCE [LARGE SCALE GENOMIC DNA]</scope>
    <source>
        <strain evidence="20">CCUG 62982</strain>
    </source>
</reference>
<feature type="transmembrane region" description="Helical" evidence="18">
    <location>
        <begin position="130"/>
        <end position="149"/>
    </location>
</feature>
<evidence type="ECO:0000256" key="10">
    <source>
        <dbReference type="ARBA" id="ARBA00022989"/>
    </source>
</evidence>
<feature type="transmembrane region" description="Helical" evidence="18">
    <location>
        <begin position="64"/>
        <end position="84"/>
    </location>
</feature>
<keyword evidence="8 17" id="KW-0808">Transferase</keyword>
<dbReference type="InterPro" id="IPR048254">
    <property type="entry name" value="CDP_ALCOHOL_P_TRANSF_CS"/>
</dbReference>
<dbReference type="NCBIfam" id="TIGR00560">
    <property type="entry name" value="pgsA"/>
    <property type="match status" value="1"/>
</dbReference>
<keyword evidence="13" id="KW-0594">Phospholipid biosynthesis</keyword>
<evidence type="ECO:0000313" key="20">
    <source>
        <dbReference type="Proteomes" id="UP001596977"/>
    </source>
</evidence>
<dbReference type="InterPro" id="IPR000462">
    <property type="entry name" value="CDP-OH_P_trans"/>
</dbReference>
<evidence type="ECO:0000256" key="18">
    <source>
        <dbReference type="SAM" id="Phobius"/>
    </source>
</evidence>
<evidence type="ECO:0000256" key="1">
    <source>
        <dbReference type="ARBA" id="ARBA00004141"/>
    </source>
</evidence>
<dbReference type="EMBL" id="JBHTJG010000003">
    <property type="protein sequence ID" value="MFD0946539.1"/>
    <property type="molecule type" value="Genomic_DNA"/>
</dbReference>
<keyword evidence="7" id="KW-0444">Lipid biosynthesis</keyword>
<proteinExistence type="inferred from homology"/>
<evidence type="ECO:0000256" key="13">
    <source>
        <dbReference type="ARBA" id="ARBA00023209"/>
    </source>
</evidence>
<sequence>MLTLPNILTLSRILAVPLLAALLWWPQWQAGYAVAFALYCLMGITDYFDGYLARAQGTVSKLGVFLDPIADKVMVAAVILMLAGKGVIEGPHLVAALVILLREIMVSGLREFLAQLQVSVPVSQLAKWKTTLQLGALGLLILAGALPRWEWVETTGLAALWGAAALTLITGWDYLRVGLKHMDT</sequence>
<name>A0ABW3HB56_9SPHN</name>
<dbReference type="Gene3D" id="1.20.120.1760">
    <property type="match status" value="1"/>
</dbReference>
<comment type="catalytic activity">
    <reaction evidence="15">
        <text>a CDP-1,2-diacyl-sn-glycerol + sn-glycerol 3-phosphate = a 1,2-diacyl-sn-glycero-3-phospho-(1'-sn-glycero-3'-phosphate) + CMP + H(+)</text>
        <dbReference type="Rhea" id="RHEA:12593"/>
        <dbReference type="ChEBI" id="CHEBI:15378"/>
        <dbReference type="ChEBI" id="CHEBI:57597"/>
        <dbReference type="ChEBI" id="CHEBI:58332"/>
        <dbReference type="ChEBI" id="CHEBI:60110"/>
        <dbReference type="ChEBI" id="CHEBI:60377"/>
        <dbReference type="EC" id="2.7.8.5"/>
    </reaction>
</comment>
<evidence type="ECO:0000256" key="9">
    <source>
        <dbReference type="ARBA" id="ARBA00022692"/>
    </source>
</evidence>
<evidence type="ECO:0000256" key="2">
    <source>
        <dbReference type="ARBA" id="ARBA00005042"/>
    </source>
</evidence>
<evidence type="ECO:0000256" key="5">
    <source>
        <dbReference type="ARBA" id="ARBA00013170"/>
    </source>
</evidence>
<evidence type="ECO:0000313" key="19">
    <source>
        <dbReference type="EMBL" id="MFD0946539.1"/>
    </source>
</evidence>
<feature type="transmembrane region" description="Helical" evidence="18">
    <location>
        <begin position="155"/>
        <end position="175"/>
    </location>
</feature>
<dbReference type="InterPro" id="IPR004570">
    <property type="entry name" value="Phosphatidylglycerol_P_synth"/>
</dbReference>
<dbReference type="GO" id="GO:0008444">
    <property type="term" value="F:CDP-diacylglycerol-glycerol-3-phosphate 3-phosphatidyltransferase activity"/>
    <property type="evidence" value="ECO:0007669"/>
    <property type="project" value="UniProtKB-EC"/>
</dbReference>
<keyword evidence="20" id="KW-1185">Reference proteome</keyword>
<dbReference type="InterPro" id="IPR050324">
    <property type="entry name" value="CDP-alcohol_PTase-I"/>
</dbReference>
<evidence type="ECO:0000256" key="7">
    <source>
        <dbReference type="ARBA" id="ARBA00022516"/>
    </source>
</evidence>
<dbReference type="InterPro" id="IPR043130">
    <property type="entry name" value="CDP-OH_PTrfase_TM_dom"/>
</dbReference>
<evidence type="ECO:0000256" key="3">
    <source>
        <dbReference type="ARBA" id="ARBA00005189"/>
    </source>
</evidence>
<accession>A0ABW3HB56</accession>
<dbReference type="Proteomes" id="UP001596977">
    <property type="component" value="Unassembled WGS sequence"/>
</dbReference>
<evidence type="ECO:0000256" key="12">
    <source>
        <dbReference type="ARBA" id="ARBA00023136"/>
    </source>
</evidence>
<keyword evidence="12 18" id="KW-0472">Membrane</keyword>
<dbReference type="EC" id="2.7.8.5" evidence="5 16"/>
<gene>
    <name evidence="19" type="primary">pgsA</name>
    <name evidence="19" type="ORF">ACFQ1E_09340</name>
</gene>
<dbReference type="RefSeq" id="WP_264943907.1">
    <property type="nucleotide sequence ID" value="NZ_JAPDRA010000003.1"/>
</dbReference>
<comment type="caution">
    <text evidence="19">The sequence shown here is derived from an EMBL/GenBank/DDBJ whole genome shotgun (WGS) entry which is preliminary data.</text>
</comment>
<evidence type="ECO:0000256" key="14">
    <source>
        <dbReference type="ARBA" id="ARBA00023264"/>
    </source>
</evidence>
<dbReference type="PANTHER" id="PTHR14269:SF62">
    <property type="entry name" value="CDP-DIACYLGLYCEROL--GLYCEROL-3-PHOSPHATE 3-PHOSPHATIDYLTRANSFERASE 1, CHLOROPLASTIC"/>
    <property type="match status" value="1"/>
</dbReference>
<keyword evidence="14" id="KW-1208">Phospholipid metabolism</keyword>
<evidence type="ECO:0000256" key="6">
    <source>
        <dbReference type="ARBA" id="ARBA00014944"/>
    </source>
</evidence>
<evidence type="ECO:0000256" key="4">
    <source>
        <dbReference type="ARBA" id="ARBA00010441"/>
    </source>
</evidence>
<evidence type="ECO:0000256" key="11">
    <source>
        <dbReference type="ARBA" id="ARBA00023098"/>
    </source>
</evidence>
<dbReference type="PROSITE" id="PS00379">
    <property type="entry name" value="CDP_ALCOHOL_P_TRANSF"/>
    <property type="match status" value="1"/>
</dbReference>
<keyword evidence="11" id="KW-0443">Lipid metabolism</keyword>
<dbReference type="Pfam" id="PF01066">
    <property type="entry name" value="CDP-OH_P_transf"/>
    <property type="match status" value="1"/>
</dbReference>
<evidence type="ECO:0000256" key="16">
    <source>
        <dbReference type="NCBIfam" id="TIGR00560"/>
    </source>
</evidence>
<comment type="pathway">
    <text evidence="2">Phospholipid metabolism; phosphatidylglycerol biosynthesis; phosphatidylglycerol from CDP-diacylglycerol: step 1/2.</text>
</comment>
<evidence type="ECO:0000256" key="17">
    <source>
        <dbReference type="RuleBase" id="RU003750"/>
    </source>
</evidence>
<comment type="pathway">
    <text evidence="3">Lipid metabolism.</text>
</comment>
<dbReference type="PIRSF" id="PIRSF000847">
    <property type="entry name" value="Phos_ph_gly_syn"/>
    <property type="match status" value="1"/>
</dbReference>
<evidence type="ECO:0000256" key="8">
    <source>
        <dbReference type="ARBA" id="ARBA00022679"/>
    </source>
</evidence>
<keyword evidence="9 18" id="KW-0812">Transmembrane</keyword>
<evidence type="ECO:0000256" key="15">
    <source>
        <dbReference type="ARBA" id="ARBA00048586"/>
    </source>
</evidence>
<feature type="transmembrane region" description="Helical" evidence="18">
    <location>
        <begin position="31"/>
        <end position="52"/>
    </location>
</feature>
<comment type="subcellular location">
    <subcellularLocation>
        <location evidence="1">Membrane</location>
        <topology evidence="1">Multi-pass membrane protein</topology>
    </subcellularLocation>
</comment>
<feature type="transmembrane region" description="Helical" evidence="18">
    <location>
        <begin position="7"/>
        <end position="25"/>
    </location>
</feature>
<keyword evidence="10 18" id="KW-1133">Transmembrane helix</keyword>
<organism evidence="19 20">
    <name type="scientific">Sphingomonas canadensis</name>
    <dbReference type="NCBI Taxonomy" id="1219257"/>
    <lineage>
        <taxon>Bacteria</taxon>
        <taxon>Pseudomonadati</taxon>
        <taxon>Pseudomonadota</taxon>
        <taxon>Alphaproteobacteria</taxon>
        <taxon>Sphingomonadales</taxon>
        <taxon>Sphingomonadaceae</taxon>
        <taxon>Sphingomonas</taxon>
    </lineage>
</organism>
<dbReference type="PANTHER" id="PTHR14269">
    <property type="entry name" value="CDP-DIACYLGLYCEROL--GLYCEROL-3-PHOSPHATE 3-PHOSPHATIDYLTRANSFERASE-RELATED"/>
    <property type="match status" value="1"/>
</dbReference>
<comment type="similarity">
    <text evidence="4 17">Belongs to the CDP-alcohol phosphatidyltransferase class-I family.</text>
</comment>
<protein>
    <recommendedName>
        <fullName evidence="6 16">CDP-diacylglycerol--glycerol-3-phosphate 3-phosphatidyltransferase</fullName>
        <ecNumber evidence="5 16">2.7.8.5</ecNumber>
    </recommendedName>
</protein>